<comment type="caution">
    <text evidence="2">The sequence shown here is derived from an EMBL/GenBank/DDBJ whole genome shotgun (WGS) entry which is preliminary data.</text>
</comment>
<dbReference type="RefSeq" id="WP_330430800.1">
    <property type="nucleotide sequence ID" value="NZ_JAZDUF010000001.1"/>
</dbReference>
<evidence type="ECO:0008006" key="4">
    <source>
        <dbReference type="Google" id="ProtNLM"/>
    </source>
</evidence>
<protein>
    <recommendedName>
        <fullName evidence="4">Condensation domain-containing protein</fullName>
    </recommendedName>
</protein>
<name>A0ABU7M8L6_9ACTN</name>
<keyword evidence="3" id="KW-1185">Reference proteome</keyword>
<gene>
    <name evidence="2" type="ORF">VZC37_02310</name>
</gene>
<evidence type="ECO:0000313" key="2">
    <source>
        <dbReference type="EMBL" id="MEE3849148.1"/>
    </source>
</evidence>
<feature type="region of interest" description="Disordered" evidence="1">
    <location>
        <begin position="202"/>
        <end position="225"/>
    </location>
</feature>
<sequence>MRIRAAQQAVPRVTGADESYLMAEELLGMSAPIQYLWVFDDDPGPEAVDGLRHALATGSLHRAVRRTRIPVARHRWVASTETPERTSAETIEDADIGTWADRCLRAADLRPVDGRGWQVDSAITDTGSRVVSLLVSHMITDGQGLYRALAEAHSGRSRPLPAAETARGGRARMADLVDAARQLAAAARSIRILAGTAIRNRGGAQGSAMRPPTPTTSPNDDVGSDTTLAIVDIDRQVWHDRAREHQGTANGLFTALLGGIVQRSGFPVGEELRVCIAVDNRADELDDRANASGGVWIRVSEPIEPGMALDGIRAMSKQAFVAYAESGSDQAADNLQPVVRLLPRRVVARMMQTIPGPDTTVSNLGVAPPEVLELGGVTASRFGIRAIMQGVSAQQRRRQGPAIAAWAVEYGDRITLTFFGVDPDHFGDTELLRKMVGNELSAWRLEHRFW</sequence>
<evidence type="ECO:0000313" key="3">
    <source>
        <dbReference type="Proteomes" id="UP001347146"/>
    </source>
</evidence>
<accession>A0ABU7M8L6</accession>
<organism evidence="2 3">
    <name type="scientific">Gordonia sesuvii</name>
    <dbReference type="NCBI Taxonomy" id="3116777"/>
    <lineage>
        <taxon>Bacteria</taxon>
        <taxon>Bacillati</taxon>
        <taxon>Actinomycetota</taxon>
        <taxon>Actinomycetes</taxon>
        <taxon>Mycobacteriales</taxon>
        <taxon>Gordoniaceae</taxon>
        <taxon>Gordonia</taxon>
    </lineage>
</organism>
<feature type="compositionally biased region" description="Polar residues" evidence="1">
    <location>
        <begin position="216"/>
        <end position="225"/>
    </location>
</feature>
<dbReference type="EMBL" id="JAZDUF010000001">
    <property type="protein sequence ID" value="MEE3849148.1"/>
    <property type="molecule type" value="Genomic_DNA"/>
</dbReference>
<dbReference type="Proteomes" id="UP001347146">
    <property type="component" value="Unassembled WGS sequence"/>
</dbReference>
<evidence type="ECO:0000256" key="1">
    <source>
        <dbReference type="SAM" id="MobiDB-lite"/>
    </source>
</evidence>
<proteinExistence type="predicted"/>
<reference evidence="2 3" key="1">
    <citation type="submission" date="2024-01" db="EMBL/GenBank/DDBJ databases">
        <title>Draft genome sequence of Gordonia sp. LSe1-13.</title>
        <authorList>
            <person name="Suphannarot A."/>
            <person name="Mingma R."/>
        </authorList>
    </citation>
    <scope>NUCLEOTIDE SEQUENCE [LARGE SCALE GENOMIC DNA]</scope>
    <source>
        <strain evidence="2 3">LSe1-13</strain>
    </source>
</reference>